<accession>A0ACC7P7C8</accession>
<dbReference type="EMBL" id="JBJURJ010000017">
    <property type="protein sequence ID" value="MFM9331262.1"/>
    <property type="molecule type" value="Genomic_DNA"/>
</dbReference>
<dbReference type="Proteomes" id="UP001631969">
    <property type="component" value="Unassembled WGS sequence"/>
</dbReference>
<keyword evidence="2" id="KW-1185">Reference proteome</keyword>
<protein>
    <submittedName>
        <fullName evidence="1">Extracellular solute-binding protein</fullName>
    </submittedName>
</protein>
<organism evidence="1 2">
    <name type="scientific">Paenibacillus mesotrionivorans</name>
    <dbReference type="NCBI Taxonomy" id="3160968"/>
    <lineage>
        <taxon>Bacteria</taxon>
        <taxon>Bacillati</taxon>
        <taxon>Bacillota</taxon>
        <taxon>Bacilli</taxon>
        <taxon>Bacillales</taxon>
        <taxon>Paenibacillaceae</taxon>
        <taxon>Paenibacillus</taxon>
    </lineage>
</organism>
<evidence type="ECO:0000313" key="2">
    <source>
        <dbReference type="Proteomes" id="UP001631969"/>
    </source>
</evidence>
<evidence type="ECO:0000313" key="1">
    <source>
        <dbReference type="EMBL" id="MFM9331262.1"/>
    </source>
</evidence>
<sequence length="535" mass="60002">MNVKRMATAVLSVALLGTAAACGDSTKDTASSPGASAGSAASTPPAVTLKGMLFGDAPKDMAAVLTEFEARTKNTLNTKLDIQWNPINDHKQKVKLMMAAGESADFVFDAEFANLKELVPQGAYAQLDKYFNNDAYPGLKKAFTPEFIEANKRYDNHLYTIPFTQYFYDIDVIYIRKDLREKFGLSPIKSYEDLQKYYDTVLEKEKGVTPLALGGSRGFYKIFGGMNPENNTVRPVGIAGVNFFVQLSDDLKTVKDVVAFGDADSEYGKLPAPYNTLRTAHPDHDKYAEWSKYLEKDVLSQKDAKAYFMSGKAASYEGTISSFAADRKKLQDTNSAADLEFFVYNANVRDMKTKAISTNYKSNNSVAIPANSKNIDRTMKFFDWLFSERANHDLFEYGIEGKHWQAVGNNQVKLLDESKNYTFPGYEMTWNPNMIRINESLDDTAKKYLEYSAKADTYYSPPLAKFTFDNTNVKSEFANINSKFTPFLQMLKVGQYKDWTADAVKMNGELKALGLDKVRAELKKQVQDYLDKGGK</sequence>
<gene>
    <name evidence="1" type="ORF">ACI1P1_23485</name>
</gene>
<name>A0ACC7P7C8_9BACL</name>
<comment type="caution">
    <text evidence="1">The sequence shown here is derived from an EMBL/GenBank/DDBJ whole genome shotgun (WGS) entry which is preliminary data.</text>
</comment>
<reference evidence="1" key="1">
    <citation type="submission" date="2024-12" db="EMBL/GenBank/DDBJ databases">
        <authorList>
            <person name="Wu N."/>
        </authorList>
    </citation>
    <scope>NUCLEOTIDE SEQUENCE</scope>
    <source>
        <strain evidence="1">P15</strain>
    </source>
</reference>
<proteinExistence type="predicted"/>